<dbReference type="AlphaFoldDB" id="A0A914S2T7"/>
<keyword evidence="1" id="KW-1185">Reference proteome</keyword>
<sequence>MLIFNMGSTDRTNKLKRCTQASAFVLIIRLKLCMRSKGCHHTQVPVWINRFHGTFLWQRCRLPTNHAYNIISYSMDYSNPASNNRTVFHRNRSILGIIDLPQHSNHIYRISNKAVKLSTLFFSVSE</sequence>
<protein>
    <submittedName>
        <fullName evidence="2">Uncharacterized protein</fullName>
    </submittedName>
</protein>
<accession>A0A914S2T7</accession>
<evidence type="ECO:0000313" key="1">
    <source>
        <dbReference type="Proteomes" id="UP000887564"/>
    </source>
</evidence>
<dbReference type="WBParaSite" id="PEQ_0001309501-mRNA-1">
    <property type="protein sequence ID" value="PEQ_0001309501-mRNA-1"/>
    <property type="gene ID" value="PEQ_0001309501"/>
</dbReference>
<evidence type="ECO:0000313" key="2">
    <source>
        <dbReference type="WBParaSite" id="PEQ_0001309501-mRNA-1"/>
    </source>
</evidence>
<name>A0A914S2T7_PAREQ</name>
<proteinExistence type="predicted"/>
<organism evidence="1 2">
    <name type="scientific">Parascaris equorum</name>
    <name type="common">Equine roundworm</name>
    <dbReference type="NCBI Taxonomy" id="6256"/>
    <lineage>
        <taxon>Eukaryota</taxon>
        <taxon>Metazoa</taxon>
        <taxon>Ecdysozoa</taxon>
        <taxon>Nematoda</taxon>
        <taxon>Chromadorea</taxon>
        <taxon>Rhabditida</taxon>
        <taxon>Spirurina</taxon>
        <taxon>Ascaridomorpha</taxon>
        <taxon>Ascaridoidea</taxon>
        <taxon>Ascarididae</taxon>
        <taxon>Parascaris</taxon>
    </lineage>
</organism>
<reference evidence="2" key="1">
    <citation type="submission" date="2022-11" db="UniProtKB">
        <authorList>
            <consortium name="WormBaseParasite"/>
        </authorList>
    </citation>
    <scope>IDENTIFICATION</scope>
</reference>
<dbReference type="Proteomes" id="UP000887564">
    <property type="component" value="Unplaced"/>
</dbReference>